<dbReference type="Pfam" id="PF00239">
    <property type="entry name" value="Resolvase"/>
    <property type="match status" value="1"/>
</dbReference>
<dbReference type="OrthoDB" id="1938647at2"/>
<dbReference type="InterPro" id="IPR050639">
    <property type="entry name" value="SSR_resolvase"/>
</dbReference>
<dbReference type="AlphaFoldDB" id="A0A4V6ENT0"/>
<dbReference type="InterPro" id="IPR038109">
    <property type="entry name" value="DNA_bind_recomb_sf"/>
</dbReference>
<dbReference type="InterPro" id="IPR006119">
    <property type="entry name" value="Resolv_N"/>
</dbReference>
<dbReference type="PROSITE" id="PS51737">
    <property type="entry name" value="RECOMBINASE_DNA_BIND"/>
    <property type="match status" value="1"/>
</dbReference>
<dbReference type="PANTHER" id="PTHR30461:SF23">
    <property type="entry name" value="DNA RECOMBINASE-RELATED"/>
    <property type="match status" value="1"/>
</dbReference>
<organism evidence="1 2">
    <name type="scientific">Ruminiclostridium herbifermentans</name>
    <dbReference type="NCBI Taxonomy" id="2488810"/>
    <lineage>
        <taxon>Bacteria</taxon>
        <taxon>Bacillati</taxon>
        <taxon>Bacillota</taxon>
        <taxon>Clostridia</taxon>
        <taxon>Eubacteriales</taxon>
        <taxon>Oscillospiraceae</taxon>
        <taxon>Ruminiclostridium</taxon>
    </lineage>
</organism>
<protein>
    <submittedName>
        <fullName evidence="1">Recombinase family protein</fullName>
    </submittedName>
</protein>
<dbReference type="InterPro" id="IPR036162">
    <property type="entry name" value="Resolvase-like_N_sf"/>
</dbReference>
<dbReference type="Pfam" id="PF07508">
    <property type="entry name" value="Recombinase"/>
    <property type="match status" value="1"/>
</dbReference>
<dbReference type="Proteomes" id="UP000306409">
    <property type="component" value="Chromosome"/>
</dbReference>
<reference evidence="1 2" key="1">
    <citation type="submission" date="2020-09" db="EMBL/GenBank/DDBJ databases">
        <title>Characterization and genome sequencing of Ruminiclostridium sp. nov. MA18.</title>
        <authorList>
            <person name="Rettenmaier R."/>
            <person name="Kowollik M.-L."/>
            <person name="Liebl W."/>
            <person name="Zverlov V."/>
        </authorList>
    </citation>
    <scope>NUCLEOTIDE SEQUENCE [LARGE SCALE GENOMIC DNA]</scope>
    <source>
        <strain evidence="1 2">MA18</strain>
    </source>
</reference>
<dbReference type="RefSeq" id="WP_137697866.1">
    <property type="nucleotide sequence ID" value="NZ_CP061336.1"/>
</dbReference>
<sequence>MKVKVGAYCRVSTDKDDQINSLESQKKYFNDYIKSKGEWELVDIYADEGISGTQVKNRIEFQRMIEDARNRRLDLILTKEISRFARNTLDSIEYTRMLRKLGIGVIFINDNINTLDGDGELRLTIMAGIAQDESRRTSERVKWGQKRRMEQGVVFGRELLGYSLKKGVLTVNEEEAQIVRMIFHKYAIEGKGTHIIARELYEAGIKSKKHRNKWSNGAILKILKNEKYVGDLLQKKTITPDYLDHKKKYNEGEEEFVYIKNHHSPIIERDLWEKTKLELQKRTSSGEQRSKYSNRYWCSGKVICGECGSKFICKSKKLKNGARYIAWICQQAKTQGKRRVDENGNTIGCNNESINHIIVSDAVNYILQLISYDKEQILAELMTEIKKLKHGQNIRSLEPLLRKIDTLIEKKQDVINLQIEGSISKDDMILMIKKYDKEIEKLKNEVESIEKYNFKSKEDNLQLYTDRIKAMLNGLKGNDFNEIYKRMVDKIIVFKNKTLEIYLSYMPASIKIHYNTVGRGENYNAVYELIIEI</sequence>
<dbReference type="CDD" id="cd00338">
    <property type="entry name" value="Ser_Recombinase"/>
    <property type="match status" value="1"/>
</dbReference>
<evidence type="ECO:0000313" key="1">
    <source>
        <dbReference type="EMBL" id="QNU65763.1"/>
    </source>
</evidence>
<dbReference type="GO" id="GO:0003677">
    <property type="term" value="F:DNA binding"/>
    <property type="evidence" value="ECO:0007669"/>
    <property type="project" value="InterPro"/>
</dbReference>
<dbReference type="EMBL" id="CP061336">
    <property type="protein sequence ID" value="QNU65763.1"/>
    <property type="molecule type" value="Genomic_DNA"/>
</dbReference>
<dbReference type="InterPro" id="IPR011109">
    <property type="entry name" value="DNA_bind_recombinase_dom"/>
</dbReference>
<gene>
    <name evidence="1" type="ORF">EHE19_012690</name>
</gene>
<dbReference type="PANTHER" id="PTHR30461">
    <property type="entry name" value="DNA-INVERTASE FROM LAMBDOID PROPHAGE"/>
    <property type="match status" value="1"/>
</dbReference>
<dbReference type="SMART" id="SM00857">
    <property type="entry name" value="Resolvase"/>
    <property type="match status" value="1"/>
</dbReference>
<dbReference type="Gene3D" id="3.90.1750.20">
    <property type="entry name" value="Putative Large Serine Recombinase, Chain B, Domain 2"/>
    <property type="match status" value="1"/>
</dbReference>
<dbReference type="KEGG" id="rher:EHE19_012690"/>
<dbReference type="Pfam" id="PF13408">
    <property type="entry name" value="Zn_ribbon_recom"/>
    <property type="match status" value="1"/>
</dbReference>
<keyword evidence="2" id="KW-1185">Reference proteome</keyword>
<evidence type="ECO:0000313" key="2">
    <source>
        <dbReference type="Proteomes" id="UP000306409"/>
    </source>
</evidence>
<accession>A0A4V6ENT0</accession>
<dbReference type="Gene3D" id="3.40.50.1390">
    <property type="entry name" value="Resolvase, N-terminal catalytic domain"/>
    <property type="match status" value="1"/>
</dbReference>
<dbReference type="GO" id="GO:0000150">
    <property type="term" value="F:DNA strand exchange activity"/>
    <property type="evidence" value="ECO:0007669"/>
    <property type="project" value="InterPro"/>
</dbReference>
<dbReference type="SUPFAM" id="SSF53041">
    <property type="entry name" value="Resolvase-like"/>
    <property type="match status" value="1"/>
</dbReference>
<dbReference type="InterPro" id="IPR025827">
    <property type="entry name" value="Zn_ribbon_recom_dom"/>
</dbReference>
<proteinExistence type="predicted"/>
<name>A0A4V6ENT0_9FIRM</name>
<dbReference type="PROSITE" id="PS51736">
    <property type="entry name" value="RECOMBINASES_3"/>
    <property type="match status" value="1"/>
</dbReference>